<organism evidence="4 5">
    <name type="scientific">Anopheles stephensi</name>
    <name type="common">Indo-Pakistan malaria mosquito</name>
    <dbReference type="NCBI Taxonomy" id="30069"/>
    <lineage>
        <taxon>Eukaryota</taxon>
        <taxon>Metazoa</taxon>
        <taxon>Ecdysozoa</taxon>
        <taxon>Arthropoda</taxon>
        <taxon>Hexapoda</taxon>
        <taxon>Insecta</taxon>
        <taxon>Pterygota</taxon>
        <taxon>Neoptera</taxon>
        <taxon>Endopterygota</taxon>
        <taxon>Diptera</taxon>
        <taxon>Nematocera</taxon>
        <taxon>Culicoidea</taxon>
        <taxon>Culicidae</taxon>
        <taxon>Anophelinae</taxon>
        <taxon>Anopheles</taxon>
    </lineage>
</organism>
<dbReference type="InterPro" id="IPR050328">
    <property type="entry name" value="Dev_Immune_Receptor"/>
</dbReference>
<dbReference type="SMART" id="SM00369">
    <property type="entry name" value="LRR_TYP"/>
    <property type="match status" value="4"/>
</dbReference>
<name>A0A182XYV3_ANOST</name>
<dbReference type="VEuPathDB" id="VectorBase:ASTE005924"/>
<dbReference type="OMA" id="FRMDDIY"/>
<keyword evidence="2" id="KW-0732">Signal</keyword>
<dbReference type="PANTHER" id="PTHR24373">
    <property type="entry name" value="SLIT RELATED LEUCINE-RICH REPEAT NEURONAL PROTEIN"/>
    <property type="match status" value="1"/>
</dbReference>
<evidence type="ECO:0000256" key="3">
    <source>
        <dbReference type="ARBA" id="ARBA00022737"/>
    </source>
</evidence>
<keyword evidence="5" id="KW-1185">Reference proteome</keyword>
<evidence type="ECO:0000256" key="2">
    <source>
        <dbReference type="ARBA" id="ARBA00022729"/>
    </source>
</evidence>
<dbReference type="GO" id="GO:0005615">
    <property type="term" value="C:extracellular space"/>
    <property type="evidence" value="ECO:0007669"/>
    <property type="project" value="TreeGrafter"/>
</dbReference>
<dbReference type="Proteomes" id="UP000076408">
    <property type="component" value="Unassembled WGS sequence"/>
</dbReference>
<dbReference type="Gene3D" id="3.80.10.10">
    <property type="entry name" value="Ribonuclease Inhibitor"/>
    <property type="match status" value="2"/>
</dbReference>
<evidence type="ECO:0008006" key="6">
    <source>
        <dbReference type="Google" id="ProtNLM"/>
    </source>
</evidence>
<dbReference type="PROSITE" id="PS51450">
    <property type="entry name" value="LRR"/>
    <property type="match status" value="2"/>
</dbReference>
<reference evidence="4" key="2">
    <citation type="submission" date="2020-05" db="UniProtKB">
        <authorList>
            <consortium name="EnsemblMetazoa"/>
        </authorList>
    </citation>
    <scope>IDENTIFICATION</scope>
    <source>
        <strain evidence="4">Indian</strain>
    </source>
</reference>
<dbReference type="Pfam" id="PF13855">
    <property type="entry name" value="LRR_8"/>
    <property type="match status" value="1"/>
</dbReference>
<reference evidence="5" key="1">
    <citation type="journal article" date="2014" name="Genome Biol.">
        <title>Genome analysis of a major urban malaria vector mosquito, Anopheles stephensi.</title>
        <authorList>
            <person name="Jiang X."/>
            <person name="Peery A."/>
            <person name="Hall A.B."/>
            <person name="Sharma A."/>
            <person name="Chen X.G."/>
            <person name="Waterhouse R.M."/>
            <person name="Komissarov A."/>
            <person name="Riehle M.M."/>
            <person name="Shouche Y."/>
            <person name="Sharakhova M.V."/>
            <person name="Lawson D."/>
            <person name="Pakpour N."/>
            <person name="Arensburger P."/>
            <person name="Davidson V.L."/>
            <person name="Eiglmeier K."/>
            <person name="Emrich S."/>
            <person name="George P."/>
            <person name="Kennedy R.C."/>
            <person name="Mane S.P."/>
            <person name="Maslen G."/>
            <person name="Oringanje C."/>
            <person name="Qi Y."/>
            <person name="Settlage R."/>
            <person name="Tojo M."/>
            <person name="Tubio J.M."/>
            <person name="Unger M.F."/>
            <person name="Wang B."/>
            <person name="Vernick K.D."/>
            <person name="Ribeiro J.M."/>
            <person name="James A.A."/>
            <person name="Michel K."/>
            <person name="Riehle M.A."/>
            <person name="Luckhart S."/>
            <person name="Sharakhov I.V."/>
            <person name="Tu Z."/>
        </authorList>
    </citation>
    <scope>NUCLEOTIDE SEQUENCE [LARGE SCALE GENOMIC DNA]</scope>
    <source>
        <strain evidence="5">Indian</strain>
    </source>
</reference>
<evidence type="ECO:0000313" key="5">
    <source>
        <dbReference type="Proteomes" id="UP000076408"/>
    </source>
</evidence>
<dbReference type="AlphaFoldDB" id="A0A182XYV3"/>
<dbReference type="InterPro" id="IPR001611">
    <property type="entry name" value="Leu-rich_rpt"/>
</dbReference>
<proteinExistence type="predicted"/>
<dbReference type="InterPro" id="IPR003591">
    <property type="entry name" value="Leu-rich_rpt_typical-subtyp"/>
</dbReference>
<dbReference type="SUPFAM" id="SSF52058">
    <property type="entry name" value="L domain-like"/>
    <property type="match status" value="1"/>
</dbReference>
<protein>
    <recommendedName>
        <fullName evidence="6">Leucine rich immune protein (Coil-less)</fullName>
    </recommendedName>
</protein>
<accession>A0A182XYV3</accession>
<keyword evidence="1" id="KW-0433">Leucine-rich repeat</keyword>
<dbReference type="VEuPathDB" id="VectorBase:ASTEI01389"/>
<sequence>MDVQKSLQKNVHAVPLASKVCGSGSNLVIQATANGYTTPSYDQISFTIPDNSSYEMYVLHKAPQLRYVFIEHNVKVNLIHIEKCALVSVPRTIRNAPRLLCLIIRSCRIKHLDLNDLVQLPTLRDLDLNHNQIVSIVELPAGVVLPINRLYLTHNKIRHVDRNVLHALKELHCLVLDNNRIEEFPPDLALPVVEELSIRHNKLATLNCTSWQMPYMRYLFCNNNRLTSVPIEWQTMWRMDMLDLSFNRLHSFRMDDIYLTQLRDLNLAANELASVTTAQRHLRVPLERLQLAHNRLTVLDISRWGMPNLWELDVDHNQLTELGDAFMRFPAMDQMMILRYNNWSCAWLKRVHPDDLVRRNYGCLATNQSCPEGRLMVQENAWICCW</sequence>
<dbReference type="GO" id="GO:0031012">
    <property type="term" value="C:extracellular matrix"/>
    <property type="evidence" value="ECO:0007669"/>
    <property type="project" value="TreeGrafter"/>
</dbReference>
<evidence type="ECO:0000256" key="1">
    <source>
        <dbReference type="ARBA" id="ARBA00022614"/>
    </source>
</evidence>
<dbReference type="PANTHER" id="PTHR24373:SF370">
    <property type="entry name" value="FISH-LIPS, ISOFORM E"/>
    <property type="match status" value="1"/>
</dbReference>
<dbReference type="EnsemblMetazoa" id="ASTEI01389-RA">
    <property type="protein sequence ID" value="ASTEI01389-PA"/>
    <property type="gene ID" value="ASTEI01389"/>
</dbReference>
<dbReference type="InterPro" id="IPR032675">
    <property type="entry name" value="LRR_dom_sf"/>
</dbReference>
<keyword evidence="3" id="KW-0677">Repeat</keyword>
<dbReference type="VEuPathDB" id="VectorBase:ASTEI20_042719"/>
<evidence type="ECO:0000313" key="4">
    <source>
        <dbReference type="EnsemblMetazoa" id="ASTEI01389-PA"/>
    </source>
</evidence>
<dbReference type="STRING" id="30069.A0A182XYV3"/>